<dbReference type="Proteomes" id="UP001412067">
    <property type="component" value="Unassembled WGS sequence"/>
</dbReference>
<evidence type="ECO:0000313" key="1">
    <source>
        <dbReference type="EMBL" id="KAK8967442.1"/>
    </source>
</evidence>
<name>A0ABR2MTA8_9ASPA</name>
<proteinExistence type="predicted"/>
<organism evidence="1 2">
    <name type="scientific">Platanthera guangdongensis</name>
    <dbReference type="NCBI Taxonomy" id="2320717"/>
    <lineage>
        <taxon>Eukaryota</taxon>
        <taxon>Viridiplantae</taxon>
        <taxon>Streptophyta</taxon>
        <taxon>Embryophyta</taxon>
        <taxon>Tracheophyta</taxon>
        <taxon>Spermatophyta</taxon>
        <taxon>Magnoliopsida</taxon>
        <taxon>Liliopsida</taxon>
        <taxon>Asparagales</taxon>
        <taxon>Orchidaceae</taxon>
        <taxon>Orchidoideae</taxon>
        <taxon>Orchideae</taxon>
        <taxon>Orchidinae</taxon>
        <taxon>Platanthera</taxon>
    </lineage>
</organism>
<gene>
    <name evidence="1" type="ORF">KSP40_PGU019395</name>
</gene>
<dbReference type="EMBL" id="JBBWWR010000005">
    <property type="protein sequence ID" value="KAK8967442.1"/>
    <property type="molecule type" value="Genomic_DNA"/>
</dbReference>
<comment type="caution">
    <text evidence="1">The sequence shown here is derived from an EMBL/GenBank/DDBJ whole genome shotgun (WGS) entry which is preliminary data.</text>
</comment>
<keyword evidence="2" id="KW-1185">Reference proteome</keyword>
<accession>A0ABR2MTA8</accession>
<sequence>MDNNYQRLIDTTRQQFSEHRHSTLTLQRKQEQEINQRLQMLDEIRLALDDEETLTSLPIVLDEQIPTVINSTPIRIEDDHNTSLHEQINITTESIMPAQKDLQKLNDLAHNNKPPMQAEYDFVLSSSTAAIKNNHEDVFEEHYFVIAPTEFILSIQGTTRIQVFDPDRNKLARMDSHTLKTLSMMVSTEFARSYYALTFRIFVFDPGGIIEVAQSGVRIEEKNFS</sequence>
<evidence type="ECO:0000313" key="2">
    <source>
        <dbReference type="Proteomes" id="UP001412067"/>
    </source>
</evidence>
<protein>
    <submittedName>
        <fullName evidence="1">Uncharacterized protein</fullName>
    </submittedName>
</protein>
<reference evidence="1 2" key="1">
    <citation type="journal article" date="2022" name="Nat. Plants">
        <title>Genomes of leafy and leafless Platanthera orchids illuminate the evolution of mycoheterotrophy.</title>
        <authorList>
            <person name="Li M.H."/>
            <person name="Liu K.W."/>
            <person name="Li Z."/>
            <person name="Lu H.C."/>
            <person name="Ye Q.L."/>
            <person name="Zhang D."/>
            <person name="Wang J.Y."/>
            <person name="Li Y.F."/>
            <person name="Zhong Z.M."/>
            <person name="Liu X."/>
            <person name="Yu X."/>
            <person name="Liu D.K."/>
            <person name="Tu X.D."/>
            <person name="Liu B."/>
            <person name="Hao Y."/>
            <person name="Liao X.Y."/>
            <person name="Jiang Y.T."/>
            <person name="Sun W.H."/>
            <person name="Chen J."/>
            <person name="Chen Y.Q."/>
            <person name="Ai Y."/>
            <person name="Zhai J.W."/>
            <person name="Wu S.S."/>
            <person name="Zhou Z."/>
            <person name="Hsiao Y.Y."/>
            <person name="Wu W.L."/>
            <person name="Chen Y.Y."/>
            <person name="Lin Y.F."/>
            <person name="Hsu J.L."/>
            <person name="Li C.Y."/>
            <person name="Wang Z.W."/>
            <person name="Zhao X."/>
            <person name="Zhong W.Y."/>
            <person name="Ma X.K."/>
            <person name="Ma L."/>
            <person name="Huang J."/>
            <person name="Chen G.Z."/>
            <person name="Huang M.Z."/>
            <person name="Huang L."/>
            <person name="Peng D.H."/>
            <person name="Luo Y.B."/>
            <person name="Zou S.Q."/>
            <person name="Chen S.P."/>
            <person name="Lan S."/>
            <person name="Tsai W.C."/>
            <person name="Van de Peer Y."/>
            <person name="Liu Z.J."/>
        </authorList>
    </citation>
    <scope>NUCLEOTIDE SEQUENCE [LARGE SCALE GENOMIC DNA]</scope>
    <source>
        <strain evidence="1">Lor288</strain>
    </source>
</reference>